<protein>
    <submittedName>
        <fullName evidence="2">Uncharacterized protein</fullName>
    </submittedName>
</protein>
<proteinExistence type="predicted"/>
<keyword evidence="1" id="KW-1133">Transmembrane helix</keyword>
<gene>
    <name evidence="2" type="ORF">D9R14_04970</name>
</gene>
<feature type="transmembrane region" description="Helical" evidence="1">
    <location>
        <begin position="45"/>
        <end position="64"/>
    </location>
</feature>
<feature type="transmembrane region" description="Helical" evidence="1">
    <location>
        <begin position="70"/>
        <end position="93"/>
    </location>
</feature>
<dbReference type="Proteomes" id="UP000269692">
    <property type="component" value="Unassembled WGS sequence"/>
</dbReference>
<feature type="transmembrane region" description="Helical" evidence="1">
    <location>
        <begin position="12"/>
        <end position="33"/>
    </location>
</feature>
<dbReference type="RefSeq" id="WP_121622210.1">
    <property type="nucleotide sequence ID" value="NZ_JACIIW010000006.1"/>
</dbReference>
<comment type="caution">
    <text evidence="2">The sequence shown here is derived from an EMBL/GenBank/DDBJ whole genome shotgun (WGS) entry which is preliminary data.</text>
</comment>
<organism evidence="2 3">
    <name type="scientific">Xanthobacter tagetidis</name>
    <dbReference type="NCBI Taxonomy" id="60216"/>
    <lineage>
        <taxon>Bacteria</taxon>
        <taxon>Pseudomonadati</taxon>
        <taxon>Pseudomonadota</taxon>
        <taxon>Alphaproteobacteria</taxon>
        <taxon>Hyphomicrobiales</taxon>
        <taxon>Xanthobacteraceae</taxon>
        <taxon>Xanthobacter</taxon>
    </lineage>
</organism>
<dbReference type="AlphaFoldDB" id="A0A3L7AIU4"/>
<evidence type="ECO:0000256" key="1">
    <source>
        <dbReference type="SAM" id="Phobius"/>
    </source>
</evidence>
<keyword evidence="1" id="KW-0472">Membrane</keyword>
<name>A0A3L7AIU4_9HYPH</name>
<accession>A0A3L7AIU4</accession>
<keyword evidence="1" id="KW-0812">Transmembrane</keyword>
<sequence>MGLLSQFLRIPSAGLVNVLASGALYTFAVLCLIEGAKARVKVAGGGTRLFTVAGGIMTFLHYYFHVDRNVVMRIYVQNFGYGLMFVVAAAQIARASQREGTDKLVLWLPNASTPRCVMIARGTG</sequence>
<keyword evidence="3" id="KW-1185">Reference proteome</keyword>
<evidence type="ECO:0000313" key="2">
    <source>
        <dbReference type="EMBL" id="RLP80416.1"/>
    </source>
</evidence>
<reference evidence="2 3" key="1">
    <citation type="submission" date="2018-10" db="EMBL/GenBank/DDBJ databases">
        <title>Xanthobacter tagetidis genome sequencing and assembly.</title>
        <authorList>
            <person name="Maclea K.S."/>
            <person name="Goen A.E."/>
            <person name="Fatima S.A."/>
        </authorList>
    </citation>
    <scope>NUCLEOTIDE SEQUENCE [LARGE SCALE GENOMIC DNA]</scope>
    <source>
        <strain evidence="2 3">ATCC 700314</strain>
    </source>
</reference>
<dbReference type="EMBL" id="RCTF01000003">
    <property type="protein sequence ID" value="RLP80416.1"/>
    <property type="molecule type" value="Genomic_DNA"/>
</dbReference>
<evidence type="ECO:0000313" key="3">
    <source>
        <dbReference type="Proteomes" id="UP000269692"/>
    </source>
</evidence>
<dbReference type="OrthoDB" id="9812260at2"/>